<dbReference type="FunFam" id="3.10.250.10:FF:000005">
    <property type="entry name" value="Neurotrypsin isoform A"/>
    <property type="match status" value="2"/>
</dbReference>
<comment type="caution">
    <text evidence="6">Lacks conserved residue(s) required for the propagation of feature annotation.</text>
</comment>
<accession>A0A914A9I6</accession>
<feature type="domain" description="SRCR" evidence="7">
    <location>
        <begin position="73"/>
        <end position="171"/>
    </location>
</feature>
<dbReference type="EnsemblMetazoa" id="XM_038204587.1">
    <property type="protein sequence ID" value="XP_038060515.1"/>
    <property type="gene ID" value="LOC119731417"/>
</dbReference>
<evidence type="ECO:0000256" key="4">
    <source>
        <dbReference type="ARBA" id="ARBA00023170"/>
    </source>
</evidence>
<keyword evidence="4" id="KW-0675">Receptor</keyword>
<feature type="domain" description="SRCR" evidence="7">
    <location>
        <begin position="606"/>
        <end position="705"/>
    </location>
</feature>
<dbReference type="PRINTS" id="PR00258">
    <property type="entry name" value="SPERACTRCPTR"/>
</dbReference>
<dbReference type="FunFam" id="3.10.250.10:FF:000007">
    <property type="entry name" value="Soluble scavenger receptor cysteine-rich domain-containing protein SSC5D"/>
    <property type="match status" value="4"/>
</dbReference>
<feature type="disulfide bond" evidence="6">
    <location>
        <begin position="534"/>
        <end position="595"/>
    </location>
</feature>
<evidence type="ECO:0000259" key="7">
    <source>
        <dbReference type="PROSITE" id="PS50287"/>
    </source>
</evidence>
<dbReference type="RefSeq" id="XP_038060515.1">
    <property type="nucleotide sequence ID" value="XM_038204587.1"/>
</dbReference>
<feature type="domain" description="SRCR" evidence="7">
    <location>
        <begin position="496"/>
        <end position="596"/>
    </location>
</feature>
<dbReference type="GO" id="GO:0005886">
    <property type="term" value="C:plasma membrane"/>
    <property type="evidence" value="ECO:0007669"/>
    <property type="project" value="TreeGrafter"/>
</dbReference>
<dbReference type="Pfam" id="PF00530">
    <property type="entry name" value="SRCR"/>
    <property type="match status" value="6"/>
</dbReference>
<feature type="disulfide bond" evidence="6">
    <location>
        <begin position="460"/>
        <end position="470"/>
    </location>
</feature>
<dbReference type="SMART" id="SM00202">
    <property type="entry name" value="SR"/>
    <property type="match status" value="6"/>
</dbReference>
<keyword evidence="3 6" id="KW-1015">Disulfide bond</keyword>
<dbReference type="OrthoDB" id="536948at2759"/>
<keyword evidence="9" id="KW-1185">Reference proteome</keyword>
<evidence type="ECO:0000256" key="1">
    <source>
        <dbReference type="ARBA" id="ARBA00022729"/>
    </source>
</evidence>
<feature type="domain" description="SRCR" evidence="7">
    <location>
        <begin position="282"/>
        <end position="381"/>
    </location>
</feature>
<keyword evidence="2" id="KW-0677">Repeat</keyword>
<dbReference type="AlphaFoldDB" id="A0A914A9I6"/>
<keyword evidence="5" id="KW-0325">Glycoprotein</keyword>
<dbReference type="PANTHER" id="PTHR48071">
    <property type="entry name" value="SRCR DOMAIN-CONTAINING PROTEIN"/>
    <property type="match status" value="1"/>
</dbReference>
<evidence type="ECO:0000256" key="2">
    <source>
        <dbReference type="ARBA" id="ARBA00022737"/>
    </source>
</evidence>
<dbReference type="PANTHER" id="PTHR48071:SF24">
    <property type="entry name" value="DELETED IN MALIGNANT BRAIN TUMORS 1 PROTEIN-LIKE"/>
    <property type="match status" value="1"/>
</dbReference>
<evidence type="ECO:0000313" key="8">
    <source>
        <dbReference type="EnsemblMetazoa" id="XP_038060515.1"/>
    </source>
</evidence>
<name>A0A914A9I6_PATMI</name>
<dbReference type="GeneID" id="119731417"/>
<reference evidence="8" key="1">
    <citation type="submission" date="2022-11" db="UniProtKB">
        <authorList>
            <consortium name="EnsemblMetazoa"/>
        </authorList>
    </citation>
    <scope>IDENTIFICATION</scope>
</reference>
<dbReference type="Proteomes" id="UP000887568">
    <property type="component" value="Unplaced"/>
</dbReference>
<feature type="disulfide bond" evidence="6">
    <location>
        <begin position="674"/>
        <end position="684"/>
    </location>
</feature>
<dbReference type="GO" id="GO:0031638">
    <property type="term" value="P:zymogen activation"/>
    <property type="evidence" value="ECO:0007669"/>
    <property type="project" value="TreeGrafter"/>
</dbReference>
<keyword evidence="1" id="KW-0732">Signal</keyword>
<dbReference type="PROSITE" id="PS50287">
    <property type="entry name" value="SRCR_2"/>
    <property type="match status" value="6"/>
</dbReference>
<feature type="disulfide bond" evidence="6">
    <location>
        <begin position="521"/>
        <end position="585"/>
    </location>
</feature>
<sequence length="729" mass="80183">MEADHSQWHSSFRRYPYCFSNRDALLLLHKIKLQTPPWCVEVVGVFVVPALAFTRIRRLVKGDEDAMDDDGQVRLVNGTNELQGQVEVRLSVNNETQWGTVCGDSWGINDATVVCSQLGYGKAESAYTGQGNGDVALDGVSCAGLENSLLECPRNAYLNCNQLTTAWVTCALPDQYDLRLRFGKTDLEGRVEVYENSTWATVCDNWWGSTEATVACWQLGYGKATAAPRRSFFGQDTGDIVFGTVYCQGTENSLHACQRSSEYCSHFEQAGVVCSQPDVYDIRLINGSHWREGRVEVYVKGHWGTVCDHSWDLRDAIVVCRQLGFKSATAAPGSAYFGQGSGDIVLDKVACDGTESSLQYCPWYGDTFSCLHDQDAGVVCSNADLPEKYDVRLRGGDSDLEGRVEVYIIGAWATVCDHGWDITDATVVCQQLGHTGALSANSSAAFGQGTGNIVFDKVACKGTENRLHDCPLDTTNNCSHSQDAGVVCKPPELYDLRLMSGSNAMEGRVEMYKDDSWETVCDYDWTITDATVACWQLGYTKAISAHKSAYFGQGSGELARTIGWECTGAESTLEDCTMSMYWPPCRHSEDVGVVCGVEEFAEKGSLRLMDGTTQYGGRVEIYLNGRWGTIYHNAWQFEEVDVVCKQLGYGHATSFNRDYTKMGTGAILIFSVLCNGKESRLTDCRYRSADPLRCTHIGDAGVTCSAPESGIAADLPPMNRYLMLPLLTF</sequence>
<dbReference type="InterPro" id="IPR036772">
    <property type="entry name" value="SRCR-like_dom_sf"/>
</dbReference>
<dbReference type="InterPro" id="IPR001190">
    <property type="entry name" value="SRCR"/>
</dbReference>
<dbReference type="GO" id="GO:0004252">
    <property type="term" value="F:serine-type endopeptidase activity"/>
    <property type="evidence" value="ECO:0007669"/>
    <property type="project" value="TreeGrafter"/>
</dbReference>
<protein>
    <recommendedName>
        <fullName evidence="7">SRCR domain-containing protein</fullName>
    </recommendedName>
</protein>
<dbReference type="PROSITE" id="PS00420">
    <property type="entry name" value="SRCR_1"/>
    <property type="match status" value="1"/>
</dbReference>
<feature type="domain" description="SRCR" evidence="7">
    <location>
        <begin position="391"/>
        <end position="489"/>
    </location>
</feature>
<evidence type="ECO:0000256" key="3">
    <source>
        <dbReference type="ARBA" id="ARBA00023157"/>
    </source>
</evidence>
<evidence type="ECO:0000313" key="9">
    <source>
        <dbReference type="Proteomes" id="UP000887568"/>
    </source>
</evidence>
<evidence type="ECO:0000256" key="6">
    <source>
        <dbReference type="PROSITE-ProRule" id="PRU00196"/>
    </source>
</evidence>
<organism evidence="8 9">
    <name type="scientific">Patiria miniata</name>
    <name type="common">Bat star</name>
    <name type="synonym">Asterina miniata</name>
    <dbReference type="NCBI Taxonomy" id="46514"/>
    <lineage>
        <taxon>Eukaryota</taxon>
        <taxon>Metazoa</taxon>
        <taxon>Echinodermata</taxon>
        <taxon>Eleutherozoa</taxon>
        <taxon>Asterozoa</taxon>
        <taxon>Asteroidea</taxon>
        <taxon>Valvatacea</taxon>
        <taxon>Valvatida</taxon>
        <taxon>Asterinidae</taxon>
        <taxon>Patiria</taxon>
    </lineage>
</organism>
<feature type="domain" description="SRCR" evidence="7">
    <location>
        <begin position="178"/>
        <end position="275"/>
    </location>
</feature>
<feature type="disulfide bond" evidence="6">
    <location>
        <begin position="566"/>
        <end position="576"/>
    </location>
</feature>
<feature type="disulfide bond" evidence="6">
    <location>
        <begin position="351"/>
        <end position="361"/>
    </location>
</feature>
<proteinExistence type="predicted"/>
<feature type="disulfide bond" evidence="6">
    <location>
        <begin position="142"/>
        <end position="152"/>
    </location>
</feature>
<feature type="disulfide bond" evidence="6">
    <location>
        <begin position="247"/>
        <end position="257"/>
    </location>
</feature>
<evidence type="ECO:0000256" key="5">
    <source>
        <dbReference type="ARBA" id="ARBA00023180"/>
    </source>
</evidence>
<dbReference type="Gene3D" id="3.10.250.10">
    <property type="entry name" value="SRCR-like domain"/>
    <property type="match status" value="6"/>
</dbReference>
<dbReference type="SUPFAM" id="SSF56487">
    <property type="entry name" value="SRCR-like"/>
    <property type="match status" value="6"/>
</dbReference>